<keyword evidence="6 7" id="KW-0998">Cell outer membrane</keyword>
<accession>A0ABW5KQZ5</accession>
<keyword evidence="2 7" id="KW-0813">Transport</keyword>
<dbReference type="SUPFAM" id="SSF49464">
    <property type="entry name" value="Carboxypeptidase regulatory domain-like"/>
    <property type="match status" value="1"/>
</dbReference>
<evidence type="ECO:0000256" key="8">
    <source>
        <dbReference type="SAM" id="SignalP"/>
    </source>
</evidence>
<dbReference type="InterPro" id="IPR039426">
    <property type="entry name" value="TonB-dep_rcpt-like"/>
</dbReference>
<dbReference type="InterPro" id="IPR012910">
    <property type="entry name" value="Plug_dom"/>
</dbReference>
<evidence type="ECO:0000256" key="2">
    <source>
        <dbReference type="ARBA" id="ARBA00022448"/>
    </source>
</evidence>
<protein>
    <submittedName>
        <fullName evidence="11">TonB-dependent receptor domain-containing protein</fullName>
    </submittedName>
</protein>
<dbReference type="SUPFAM" id="SSF56935">
    <property type="entry name" value="Porins"/>
    <property type="match status" value="1"/>
</dbReference>
<keyword evidence="8" id="KW-0732">Signal</keyword>
<feature type="signal peptide" evidence="8">
    <location>
        <begin position="1"/>
        <end position="19"/>
    </location>
</feature>
<dbReference type="InterPro" id="IPR008969">
    <property type="entry name" value="CarboxyPept-like_regulatory"/>
</dbReference>
<feature type="domain" description="TonB-dependent receptor plug" evidence="9">
    <location>
        <begin position="146"/>
        <end position="223"/>
    </location>
</feature>
<dbReference type="Proteomes" id="UP001597472">
    <property type="component" value="Unassembled WGS sequence"/>
</dbReference>
<dbReference type="Gene3D" id="2.40.170.20">
    <property type="entry name" value="TonB-dependent receptor, beta-barrel domain"/>
    <property type="match status" value="1"/>
</dbReference>
<sequence length="825" mass="92741">MNKLILSLSFIFLTVYNVAAQTKKEVTVTGKVFEKATSAPLEYATVAFINNAENRIVTGGITDQTGAFSIRVPSGTYNITIEFIGFDKLTIPNQTLTANKNLGTIGLAENAQSLDEVEIIAETTTVEIKLDKKIYNVGKDLTVRGGTVSDVLDNVPSVAVDVEGNVSLRGNENVRILINGKPSGLVGLNSTDALRQLPAESIERVEVITSPSARYDAEGTAGILNIILRRSKLQGFNGAITTNIGYPNSAGVSGNINYRTGDVNIFNTTSYDYREAPGNSSSYTRYFNQNNILDETNDFDRVRKGLSTNFGVEWYITESASLTGSVSYRDGDNERNTTNVLKQFDANGNFISQTNRFDPEREKDKVLQYSLNFMKDFNTSGHKLTLDFQYEDNSEDEFSDVFIETVNSEKVTTLEDQTRILLQADYVLPIGEKSQFEAGYRGNFNNQDTDYTVSLLNNNTNQFEINRNLSNFLDYREYVNAAYTQFGSKIGSKFSFLLGLRLENTRITVDQPTSGDYSKNDYTGLFPTVNLSYEVSEDENITLGYSRRIQRPRSWFINPFPSRASVTNIFKGNPELAPSYSGLFDIGYYKKFGKVSLNGSAYYQHATDVFSFVSFETDDFYIFETNQTVNINDPNFDDLNNLYELVPVLQRSPINLATEDRFGFEFTVTYKPTKNWNINSNFNIFRQSITGTTPNGLSLDNDNTSWFARLNNKYTLPGAVEWQTSLNYRGPSSDAQNEREGVFSANMAFSKDILNDNASIALNVSDLLNSRKRIMNTTTDTYYSESEFQWRERSINLSFTYRFNQQKKRANRGGGQNGGDFDFEG</sequence>
<evidence type="ECO:0000256" key="6">
    <source>
        <dbReference type="ARBA" id="ARBA00023237"/>
    </source>
</evidence>
<dbReference type="InterPro" id="IPR037066">
    <property type="entry name" value="Plug_dom_sf"/>
</dbReference>
<feature type="chain" id="PRO_5045812161" evidence="8">
    <location>
        <begin position="20"/>
        <end position="825"/>
    </location>
</feature>
<dbReference type="Pfam" id="PF14905">
    <property type="entry name" value="OMP_b-brl_3"/>
    <property type="match status" value="1"/>
</dbReference>
<name>A0ABW5KQZ5_9FLAO</name>
<keyword evidence="3 7" id="KW-1134">Transmembrane beta strand</keyword>
<keyword evidence="11" id="KW-0675">Receptor</keyword>
<reference evidence="12" key="1">
    <citation type="journal article" date="2019" name="Int. J. Syst. Evol. Microbiol.">
        <title>The Global Catalogue of Microorganisms (GCM) 10K type strain sequencing project: providing services to taxonomists for standard genome sequencing and annotation.</title>
        <authorList>
            <consortium name="The Broad Institute Genomics Platform"/>
            <consortium name="The Broad Institute Genome Sequencing Center for Infectious Disease"/>
            <person name="Wu L."/>
            <person name="Ma J."/>
        </authorList>
    </citation>
    <scope>NUCLEOTIDE SEQUENCE [LARGE SCALE GENOMIC DNA]</scope>
    <source>
        <strain evidence="12">KCTC 42587</strain>
    </source>
</reference>
<evidence type="ECO:0000259" key="9">
    <source>
        <dbReference type="Pfam" id="PF07715"/>
    </source>
</evidence>
<dbReference type="Pfam" id="PF07715">
    <property type="entry name" value="Plug"/>
    <property type="match status" value="1"/>
</dbReference>
<keyword evidence="5 7" id="KW-0472">Membrane</keyword>
<dbReference type="Pfam" id="PF13620">
    <property type="entry name" value="CarboxypepD_reg"/>
    <property type="match status" value="1"/>
</dbReference>
<gene>
    <name evidence="11" type="ORF">ACFSQP_03045</name>
</gene>
<comment type="similarity">
    <text evidence="7">Belongs to the TonB-dependent receptor family.</text>
</comment>
<dbReference type="Gene3D" id="2.60.40.1120">
    <property type="entry name" value="Carboxypeptidase-like, regulatory domain"/>
    <property type="match status" value="1"/>
</dbReference>
<evidence type="ECO:0000313" key="11">
    <source>
        <dbReference type="EMBL" id="MFD2550785.1"/>
    </source>
</evidence>
<evidence type="ECO:0000256" key="3">
    <source>
        <dbReference type="ARBA" id="ARBA00022452"/>
    </source>
</evidence>
<dbReference type="EMBL" id="JBHULS010000001">
    <property type="protein sequence ID" value="MFD2550785.1"/>
    <property type="molecule type" value="Genomic_DNA"/>
</dbReference>
<dbReference type="PANTHER" id="PTHR40980">
    <property type="entry name" value="PLUG DOMAIN-CONTAINING PROTEIN"/>
    <property type="match status" value="1"/>
</dbReference>
<dbReference type="InterPro" id="IPR041700">
    <property type="entry name" value="OMP_b-brl_3"/>
</dbReference>
<evidence type="ECO:0000256" key="1">
    <source>
        <dbReference type="ARBA" id="ARBA00004571"/>
    </source>
</evidence>
<dbReference type="PROSITE" id="PS52016">
    <property type="entry name" value="TONB_DEPENDENT_REC_3"/>
    <property type="match status" value="1"/>
</dbReference>
<evidence type="ECO:0000259" key="10">
    <source>
        <dbReference type="Pfam" id="PF14905"/>
    </source>
</evidence>
<comment type="subcellular location">
    <subcellularLocation>
        <location evidence="1 7">Cell outer membrane</location>
        <topology evidence="1 7">Multi-pass membrane protein</topology>
    </subcellularLocation>
</comment>
<keyword evidence="4 7" id="KW-0812">Transmembrane</keyword>
<keyword evidence="12" id="KW-1185">Reference proteome</keyword>
<evidence type="ECO:0000256" key="7">
    <source>
        <dbReference type="PROSITE-ProRule" id="PRU01360"/>
    </source>
</evidence>
<evidence type="ECO:0000313" key="12">
    <source>
        <dbReference type="Proteomes" id="UP001597472"/>
    </source>
</evidence>
<feature type="domain" description="Outer membrane protein beta-barrel" evidence="10">
    <location>
        <begin position="375"/>
        <end position="801"/>
    </location>
</feature>
<comment type="caution">
    <text evidence="11">The sequence shown here is derived from an EMBL/GenBank/DDBJ whole genome shotgun (WGS) entry which is preliminary data.</text>
</comment>
<evidence type="ECO:0000256" key="5">
    <source>
        <dbReference type="ARBA" id="ARBA00023136"/>
    </source>
</evidence>
<dbReference type="RefSeq" id="WP_376891670.1">
    <property type="nucleotide sequence ID" value="NZ_JBHULS010000001.1"/>
</dbReference>
<organism evidence="11 12">
    <name type="scientific">Bizionia sediminis</name>
    <dbReference type="NCBI Taxonomy" id="1737064"/>
    <lineage>
        <taxon>Bacteria</taxon>
        <taxon>Pseudomonadati</taxon>
        <taxon>Bacteroidota</taxon>
        <taxon>Flavobacteriia</taxon>
        <taxon>Flavobacteriales</taxon>
        <taxon>Flavobacteriaceae</taxon>
        <taxon>Bizionia</taxon>
    </lineage>
</organism>
<dbReference type="Gene3D" id="2.170.130.10">
    <property type="entry name" value="TonB-dependent receptor, plug domain"/>
    <property type="match status" value="1"/>
</dbReference>
<dbReference type="InterPro" id="IPR036942">
    <property type="entry name" value="Beta-barrel_TonB_sf"/>
</dbReference>
<proteinExistence type="inferred from homology"/>
<dbReference type="PANTHER" id="PTHR40980:SF4">
    <property type="entry name" value="TONB-DEPENDENT RECEPTOR-LIKE BETA-BARREL DOMAIN-CONTAINING PROTEIN"/>
    <property type="match status" value="1"/>
</dbReference>
<evidence type="ECO:0000256" key="4">
    <source>
        <dbReference type="ARBA" id="ARBA00022692"/>
    </source>
</evidence>